<dbReference type="OMA" id="MATPIQA"/>
<dbReference type="Proteomes" id="UP000011087">
    <property type="component" value="Unassembled WGS sequence"/>
</dbReference>
<name>L1JYJ7_GUITC</name>
<dbReference type="AlphaFoldDB" id="L1JYJ7"/>
<evidence type="ECO:0000313" key="5">
    <source>
        <dbReference type="Proteomes" id="UP000011087"/>
    </source>
</evidence>
<dbReference type="OrthoDB" id="674948at2759"/>
<keyword evidence="5" id="KW-1185">Reference proteome</keyword>
<sequence length="266" mass="28685">MSHQRDLLVVGAGTLGSLLIQQHKEKFPEARVVAETRTDAKHEALKSLGAEARTVSQAGDEKFANVVFCAAPGGNDNYAAEVDRALNMWSGAGKFVFTSSGGVYAESSGGTVNEQSPVASSARTQKLIDAEKCTTERGGSVLRLAGLYTLERGAHNYWLNAGKVDGRPDGLIGLVSYEDAAAAALTVLSSEKSVKGEVFVICDGKEQTRQDICESALKTAMYRDKKLPVFTTTEGPIGKRYDISKALELGWKPRYPSFDEFCDLHK</sequence>
<evidence type="ECO:0000256" key="1">
    <source>
        <dbReference type="ARBA" id="ARBA00007637"/>
    </source>
</evidence>
<protein>
    <recommendedName>
        <fullName evidence="6">NAD(P)-binding domain-containing protein</fullName>
    </recommendedName>
</protein>
<evidence type="ECO:0000256" key="2">
    <source>
        <dbReference type="ARBA" id="ARBA00023027"/>
    </source>
</evidence>
<comment type="similarity">
    <text evidence="1">Belongs to the NAD(P)-dependent epimerase/dehydratase family.</text>
</comment>
<dbReference type="InterPro" id="IPR036291">
    <property type="entry name" value="NAD(P)-bd_dom_sf"/>
</dbReference>
<reference evidence="5" key="2">
    <citation type="submission" date="2012-11" db="EMBL/GenBank/DDBJ databases">
        <authorList>
            <person name="Kuo A."/>
            <person name="Curtis B.A."/>
            <person name="Tanifuji G."/>
            <person name="Burki F."/>
            <person name="Gruber A."/>
            <person name="Irimia M."/>
            <person name="Maruyama S."/>
            <person name="Arias M.C."/>
            <person name="Ball S.G."/>
            <person name="Gile G.H."/>
            <person name="Hirakawa Y."/>
            <person name="Hopkins J.F."/>
            <person name="Rensing S.A."/>
            <person name="Schmutz J."/>
            <person name="Symeonidi A."/>
            <person name="Elias M."/>
            <person name="Eveleigh R.J."/>
            <person name="Herman E.K."/>
            <person name="Klute M.J."/>
            <person name="Nakayama T."/>
            <person name="Obornik M."/>
            <person name="Reyes-Prieto A."/>
            <person name="Armbrust E.V."/>
            <person name="Aves S.J."/>
            <person name="Beiko R.G."/>
            <person name="Coutinho P."/>
            <person name="Dacks J.B."/>
            <person name="Durnford D.G."/>
            <person name="Fast N.M."/>
            <person name="Green B.R."/>
            <person name="Grisdale C."/>
            <person name="Hempe F."/>
            <person name="Henrissat B."/>
            <person name="Hoppner M.P."/>
            <person name="Ishida K.-I."/>
            <person name="Kim E."/>
            <person name="Koreny L."/>
            <person name="Kroth P.G."/>
            <person name="Liu Y."/>
            <person name="Malik S.-B."/>
            <person name="Maier U.G."/>
            <person name="McRose D."/>
            <person name="Mock T."/>
            <person name="Neilson J.A."/>
            <person name="Onodera N.T."/>
            <person name="Poole A.M."/>
            <person name="Pritham E.J."/>
            <person name="Richards T.A."/>
            <person name="Rocap G."/>
            <person name="Roy S.W."/>
            <person name="Sarai C."/>
            <person name="Schaack S."/>
            <person name="Shirato S."/>
            <person name="Slamovits C.H."/>
            <person name="Spencer D.F."/>
            <person name="Suzuki S."/>
            <person name="Worden A.Z."/>
            <person name="Zauner S."/>
            <person name="Barry K."/>
            <person name="Bell C."/>
            <person name="Bharti A.K."/>
            <person name="Crow J.A."/>
            <person name="Grimwood J."/>
            <person name="Kramer R."/>
            <person name="Lindquist E."/>
            <person name="Lucas S."/>
            <person name="Salamov A."/>
            <person name="McFadden G.I."/>
            <person name="Lane C.E."/>
            <person name="Keeling P.J."/>
            <person name="Gray M.W."/>
            <person name="Grigoriev I.V."/>
            <person name="Archibald J.M."/>
        </authorList>
    </citation>
    <scope>NUCLEOTIDE SEQUENCE</scope>
    <source>
        <strain evidence="5">CCMP2712</strain>
    </source>
</reference>
<dbReference type="PaxDb" id="55529-EKX53168"/>
<dbReference type="eggNOG" id="ENOG502QSRK">
    <property type="taxonomic scope" value="Eukaryota"/>
</dbReference>
<gene>
    <name evidence="3" type="ORF">GUITHDRAFT_64569</name>
</gene>
<organism evidence="3">
    <name type="scientific">Guillardia theta (strain CCMP2712)</name>
    <name type="common">Cryptophyte</name>
    <dbReference type="NCBI Taxonomy" id="905079"/>
    <lineage>
        <taxon>Eukaryota</taxon>
        <taxon>Cryptophyceae</taxon>
        <taxon>Pyrenomonadales</taxon>
        <taxon>Geminigeraceae</taxon>
        <taxon>Guillardia</taxon>
    </lineage>
</organism>
<dbReference type="GeneID" id="17309851"/>
<dbReference type="RefSeq" id="XP_005840148.1">
    <property type="nucleotide sequence ID" value="XM_005840091.1"/>
</dbReference>
<dbReference type="Gene3D" id="3.40.50.720">
    <property type="entry name" value="NAD(P)-binding Rossmann-like Domain"/>
    <property type="match status" value="1"/>
</dbReference>
<dbReference type="EMBL" id="JH992970">
    <property type="protein sequence ID" value="EKX53168.1"/>
    <property type="molecule type" value="Genomic_DNA"/>
</dbReference>
<proteinExistence type="inferred from homology"/>
<dbReference type="EnsemblProtists" id="EKX53168">
    <property type="protein sequence ID" value="EKX53168"/>
    <property type="gene ID" value="GUITHDRAFT_64569"/>
</dbReference>
<reference evidence="4" key="3">
    <citation type="submission" date="2015-06" db="UniProtKB">
        <authorList>
            <consortium name="EnsemblProtists"/>
        </authorList>
    </citation>
    <scope>IDENTIFICATION</scope>
</reference>
<dbReference type="HOGENOM" id="CLU_066958_0_1_1"/>
<reference evidence="3 5" key="1">
    <citation type="journal article" date="2012" name="Nature">
        <title>Algal genomes reveal evolutionary mosaicism and the fate of nucleomorphs.</title>
        <authorList>
            <consortium name="DOE Joint Genome Institute"/>
            <person name="Curtis B.A."/>
            <person name="Tanifuji G."/>
            <person name="Burki F."/>
            <person name="Gruber A."/>
            <person name="Irimia M."/>
            <person name="Maruyama S."/>
            <person name="Arias M.C."/>
            <person name="Ball S.G."/>
            <person name="Gile G.H."/>
            <person name="Hirakawa Y."/>
            <person name="Hopkins J.F."/>
            <person name="Kuo A."/>
            <person name="Rensing S.A."/>
            <person name="Schmutz J."/>
            <person name="Symeonidi A."/>
            <person name="Elias M."/>
            <person name="Eveleigh R.J."/>
            <person name="Herman E.K."/>
            <person name="Klute M.J."/>
            <person name="Nakayama T."/>
            <person name="Obornik M."/>
            <person name="Reyes-Prieto A."/>
            <person name="Armbrust E.V."/>
            <person name="Aves S.J."/>
            <person name="Beiko R.G."/>
            <person name="Coutinho P."/>
            <person name="Dacks J.B."/>
            <person name="Durnford D.G."/>
            <person name="Fast N.M."/>
            <person name="Green B.R."/>
            <person name="Grisdale C.J."/>
            <person name="Hempel F."/>
            <person name="Henrissat B."/>
            <person name="Hoppner M.P."/>
            <person name="Ishida K."/>
            <person name="Kim E."/>
            <person name="Koreny L."/>
            <person name="Kroth P.G."/>
            <person name="Liu Y."/>
            <person name="Malik S.B."/>
            <person name="Maier U.G."/>
            <person name="McRose D."/>
            <person name="Mock T."/>
            <person name="Neilson J.A."/>
            <person name="Onodera N.T."/>
            <person name="Poole A.M."/>
            <person name="Pritham E.J."/>
            <person name="Richards T.A."/>
            <person name="Rocap G."/>
            <person name="Roy S.W."/>
            <person name="Sarai C."/>
            <person name="Schaack S."/>
            <person name="Shirato S."/>
            <person name="Slamovits C.H."/>
            <person name="Spencer D.F."/>
            <person name="Suzuki S."/>
            <person name="Worden A.Z."/>
            <person name="Zauner S."/>
            <person name="Barry K."/>
            <person name="Bell C."/>
            <person name="Bharti A.K."/>
            <person name="Crow J.A."/>
            <person name="Grimwood J."/>
            <person name="Kramer R."/>
            <person name="Lindquist E."/>
            <person name="Lucas S."/>
            <person name="Salamov A."/>
            <person name="McFadden G.I."/>
            <person name="Lane C.E."/>
            <person name="Keeling P.J."/>
            <person name="Gray M.W."/>
            <person name="Grigoriev I.V."/>
            <person name="Archibald J.M."/>
        </authorList>
    </citation>
    <scope>NUCLEOTIDE SEQUENCE</scope>
    <source>
        <strain evidence="3 5">CCMP2712</strain>
    </source>
</reference>
<accession>L1JYJ7</accession>
<evidence type="ECO:0000313" key="4">
    <source>
        <dbReference type="EnsemblProtists" id="EKX53168"/>
    </source>
</evidence>
<dbReference type="SUPFAM" id="SSF51735">
    <property type="entry name" value="NAD(P)-binding Rossmann-fold domains"/>
    <property type="match status" value="1"/>
</dbReference>
<keyword evidence="2" id="KW-0520">NAD</keyword>
<evidence type="ECO:0000313" key="3">
    <source>
        <dbReference type="EMBL" id="EKX53168.1"/>
    </source>
</evidence>
<dbReference type="KEGG" id="gtt:GUITHDRAFT_64569"/>
<dbReference type="PANTHER" id="PTHR43574">
    <property type="entry name" value="EPIMERASE-RELATED"/>
    <property type="match status" value="1"/>
</dbReference>
<evidence type="ECO:0008006" key="6">
    <source>
        <dbReference type="Google" id="ProtNLM"/>
    </source>
</evidence>